<evidence type="ECO:0000256" key="1">
    <source>
        <dbReference type="ARBA" id="ARBA00023015"/>
    </source>
</evidence>
<keyword evidence="1" id="KW-0805">Transcription regulation</keyword>
<dbReference type="InterPro" id="IPR000524">
    <property type="entry name" value="Tscrpt_reg_HTH_GntR"/>
</dbReference>
<dbReference type="Pfam" id="PF00392">
    <property type="entry name" value="GntR"/>
    <property type="match status" value="1"/>
</dbReference>
<dbReference type="GO" id="GO:0003677">
    <property type="term" value="F:DNA binding"/>
    <property type="evidence" value="ECO:0007669"/>
    <property type="project" value="UniProtKB-KW"/>
</dbReference>
<evidence type="ECO:0000256" key="2">
    <source>
        <dbReference type="ARBA" id="ARBA00023125"/>
    </source>
</evidence>
<dbReference type="InterPro" id="IPR036390">
    <property type="entry name" value="WH_DNA-bd_sf"/>
</dbReference>
<sequence length="59" mass="6676">MTSKYEILKHHILEQILNGELVKGQKLPTESEMMAAFSSLAIPTSRVRRLSVIVTILPR</sequence>
<dbReference type="InterPro" id="IPR036388">
    <property type="entry name" value="WH-like_DNA-bd_sf"/>
</dbReference>
<evidence type="ECO:0000313" key="5">
    <source>
        <dbReference type="EMBL" id="MWN21447.1"/>
    </source>
</evidence>
<dbReference type="Proteomes" id="UP000478636">
    <property type="component" value="Unassembled WGS sequence"/>
</dbReference>
<protein>
    <submittedName>
        <fullName evidence="5">GntR family transcriptional regulator</fullName>
    </submittedName>
</protein>
<feature type="domain" description="HTH gntR-type" evidence="4">
    <location>
        <begin position="5"/>
        <end position="38"/>
    </location>
</feature>
<dbReference type="AlphaFoldDB" id="A0A6L7A735"/>
<proteinExistence type="predicted"/>
<keyword evidence="2" id="KW-0238">DNA-binding</keyword>
<name>A0A6L7A735_LEULA</name>
<dbReference type="Gene3D" id="1.10.10.10">
    <property type="entry name" value="Winged helix-like DNA-binding domain superfamily/Winged helix DNA-binding domain"/>
    <property type="match status" value="1"/>
</dbReference>
<organism evidence="5 6">
    <name type="scientific">Leuconostoc lactis</name>
    <dbReference type="NCBI Taxonomy" id="1246"/>
    <lineage>
        <taxon>Bacteria</taxon>
        <taxon>Bacillati</taxon>
        <taxon>Bacillota</taxon>
        <taxon>Bacilli</taxon>
        <taxon>Lactobacillales</taxon>
        <taxon>Lactobacillaceae</taxon>
        <taxon>Leuconostoc</taxon>
    </lineage>
</organism>
<accession>A0A6L7A735</accession>
<dbReference type="SUPFAM" id="SSF46785">
    <property type="entry name" value="Winged helix' DNA-binding domain"/>
    <property type="match status" value="1"/>
</dbReference>
<evidence type="ECO:0000313" key="6">
    <source>
        <dbReference type="Proteomes" id="UP000478636"/>
    </source>
</evidence>
<evidence type="ECO:0000256" key="3">
    <source>
        <dbReference type="ARBA" id="ARBA00023163"/>
    </source>
</evidence>
<reference evidence="5 6" key="1">
    <citation type="submission" date="2019-12" db="EMBL/GenBank/DDBJ databases">
        <title>Complete genome sequence of Leuconostoc lactis strain AVN1 provides insights into metabolic potential.</title>
        <authorList>
            <person name="Besrour N."/>
            <person name="Najjari A."/>
            <person name="Fhoula I."/>
            <person name="Jaballah S."/>
            <person name="Klibi N."/>
            <person name="Ouzari H.I."/>
        </authorList>
    </citation>
    <scope>NUCLEOTIDE SEQUENCE [LARGE SCALE GENOMIC DNA]</scope>
    <source>
        <strain evidence="5 6">AVN1</strain>
    </source>
</reference>
<keyword evidence="3" id="KW-0804">Transcription</keyword>
<comment type="caution">
    <text evidence="5">The sequence shown here is derived from an EMBL/GenBank/DDBJ whole genome shotgun (WGS) entry which is preliminary data.</text>
</comment>
<gene>
    <name evidence="5" type="ORF">GQS40_08100</name>
</gene>
<dbReference type="EMBL" id="WSZI01000014">
    <property type="protein sequence ID" value="MWN21447.1"/>
    <property type="molecule type" value="Genomic_DNA"/>
</dbReference>
<evidence type="ECO:0000259" key="4">
    <source>
        <dbReference type="Pfam" id="PF00392"/>
    </source>
</evidence>
<dbReference type="GO" id="GO:0003700">
    <property type="term" value="F:DNA-binding transcription factor activity"/>
    <property type="evidence" value="ECO:0007669"/>
    <property type="project" value="InterPro"/>
</dbReference>